<keyword evidence="3" id="KW-1185">Reference proteome</keyword>
<proteinExistence type="predicted"/>
<accession>A0AAV7QL47</accession>
<dbReference type="AlphaFoldDB" id="A0AAV7QL47"/>
<name>A0AAV7QL47_PLEWA</name>
<comment type="caution">
    <text evidence="2">The sequence shown here is derived from an EMBL/GenBank/DDBJ whole genome shotgun (WGS) entry which is preliminary data.</text>
</comment>
<organism evidence="2 3">
    <name type="scientific">Pleurodeles waltl</name>
    <name type="common">Iberian ribbed newt</name>
    <dbReference type="NCBI Taxonomy" id="8319"/>
    <lineage>
        <taxon>Eukaryota</taxon>
        <taxon>Metazoa</taxon>
        <taxon>Chordata</taxon>
        <taxon>Craniata</taxon>
        <taxon>Vertebrata</taxon>
        <taxon>Euteleostomi</taxon>
        <taxon>Amphibia</taxon>
        <taxon>Batrachia</taxon>
        <taxon>Caudata</taxon>
        <taxon>Salamandroidea</taxon>
        <taxon>Salamandridae</taxon>
        <taxon>Pleurodelinae</taxon>
        <taxon>Pleurodeles</taxon>
    </lineage>
</organism>
<dbReference type="Proteomes" id="UP001066276">
    <property type="component" value="Chromosome 6"/>
</dbReference>
<sequence>MSRGGLERPQKRLRARRLERRICTVEDEMSALQAWITQLTSKVSGLVVIRILIYRYRDTILREVIYCASSLFFETLQQAWEWATEQRELHPRSGIVADCTNGAVAWSARPGVEARERRRRRTRRGSGKDALASPARDLI</sequence>
<evidence type="ECO:0000313" key="2">
    <source>
        <dbReference type="EMBL" id="KAJ1141231.1"/>
    </source>
</evidence>
<reference evidence="2" key="1">
    <citation type="journal article" date="2022" name="bioRxiv">
        <title>Sequencing and chromosome-scale assembly of the giantPleurodeles waltlgenome.</title>
        <authorList>
            <person name="Brown T."/>
            <person name="Elewa A."/>
            <person name="Iarovenko S."/>
            <person name="Subramanian E."/>
            <person name="Araus A.J."/>
            <person name="Petzold A."/>
            <person name="Susuki M."/>
            <person name="Suzuki K.-i.T."/>
            <person name="Hayashi T."/>
            <person name="Toyoda A."/>
            <person name="Oliveira C."/>
            <person name="Osipova E."/>
            <person name="Leigh N.D."/>
            <person name="Simon A."/>
            <person name="Yun M.H."/>
        </authorList>
    </citation>
    <scope>NUCLEOTIDE SEQUENCE</scope>
    <source>
        <strain evidence="2">20211129_DDA</strain>
        <tissue evidence="2">Liver</tissue>
    </source>
</reference>
<feature type="region of interest" description="Disordered" evidence="1">
    <location>
        <begin position="111"/>
        <end position="139"/>
    </location>
</feature>
<protein>
    <submittedName>
        <fullName evidence="2">Uncharacterized protein</fullName>
    </submittedName>
</protein>
<evidence type="ECO:0000313" key="3">
    <source>
        <dbReference type="Proteomes" id="UP001066276"/>
    </source>
</evidence>
<dbReference type="EMBL" id="JANPWB010000010">
    <property type="protein sequence ID" value="KAJ1141231.1"/>
    <property type="molecule type" value="Genomic_DNA"/>
</dbReference>
<gene>
    <name evidence="2" type="ORF">NDU88_007565</name>
</gene>
<evidence type="ECO:0000256" key="1">
    <source>
        <dbReference type="SAM" id="MobiDB-lite"/>
    </source>
</evidence>